<comment type="caution">
    <text evidence="8">The sequence shown here is derived from an EMBL/GenBank/DDBJ whole genome shotgun (WGS) entry which is preliminary data.</text>
</comment>
<evidence type="ECO:0000256" key="4">
    <source>
        <dbReference type="ARBA" id="ARBA00023136"/>
    </source>
</evidence>
<dbReference type="Gene3D" id="2.60.120.200">
    <property type="match status" value="1"/>
</dbReference>
<comment type="subcellular location">
    <subcellularLocation>
        <location evidence="1">Membrane</location>
        <topology evidence="1">Single-pass type I membrane protein</topology>
    </subcellularLocation>
</comment>
<dbReference type="Pfam" id="PF01034">
    <property type="entry name" value="Syndecan"/>
    <property type="match status" value="1"/>
</dbReference>
<feature type="region of interest" description="Disordered" evidence="5">
    <location>
        <begin position="274"/>
        <end position="325"/>
    </location>
</feature>
<evidence type="ECO:0000256" key="2">
    <source>
        <dbReference type="ARBA" id="ARBA00022692"/>
    </source>
</evidence>
<feature type="compositionally biased region" description="Low complexity" evidence="5">
    <location>
        <begin position="236"/>
        <end position="256"/>
    </location>
</feature>
<dbReference type="Proteomes" id="UP001607302">
    <property type="component" value="Unassembled WGS sequence"/>
</dbReference>
<evidence type="ECO:0000259" key="7">
    <source>
        <dbReference type="Pfam" id="PF01034"/>
    </source>
</evidence>
<feature type="compositionally biased region" description="Pro residues" evidence="5">
    <location>
        <begin position="303"/>
        <end position="320"/>
    </location>
</feature>
<keyword evidence="3 6" id="KW-1133">Transmembrane helix</keyword>
<keyword evidence="9" id="KW-1185">Reference proteome</keyword>
<evidence type="ECO:0000256" key="6">
    <source>
        <dbReference type="SAM" id="Phobius"/>
    </source>
</evidence>
<proteinExistence type="predicted"/>
<evidence type="ECO:0000256" key="1">
    <source>
        <dbReference type="ARBA" id="ARBA00004479"/>
    </source>
</evidence>
<dbReference type="InterPro" id="IPR027789">
    <property type="entry name" value="Syndecan/Neurexin_dom"/>
</dbReference>
<evidence type="ECO:0000313" key="8">
    <source>
        <dbReference type="EMBL" id="KAL2728779.1"/>
    </source>
</evidence>
<reference evidence="8 9" key="1">
    <citation type="journal article" date="2024" name="Ann. Entomol. Soc. Am.">
        <title>Genomic analyses of the southern and eastern yellowjacket wasps (Hymenoptera: Vespidae) reveal evolutionary signatures of social life.</title>
        <authorList>
            <person name="Catto M.A."/>
            <person name="Caine P.B."/>
            <person name="Orr S.E."/>
            <person name="Hunt B.G."/>
            <person name="Goodisman M.A.D."/>
        </authorList>
    </citation>
    <scope>NUCLEOTIDE SEQUENCE [LARGE SCALE GENOMIC DNA]</scope>
    <source>
        <strain evidence="8">233</strain>
        <tissue evidence="8">Head and thorax</tissue>
    </source>
</reference>
<keyword evidence="4 6" id="KW-0472">Membrane</keyword>
<feature type="transmembrane region" description="Helical" evidence="6">
    <location>
        <begin position="21"/>
        <end position="41"/>
    </location>
</feature>
<feature type="compositionally biased region" description="Acidic residues" evidence="5">
    <location>
        <begin position="194"/>
        <end position="204"/>
    </location>
</feature>
<feature type="domain" description="Syndecan/Neurexin" evidence="7">
    <location>
        <begin position="337"/>
        <end position="376"/>
    </location>
</feature>
<feature type="compositionally biased region" description="Polar residues" evidence="5">
    <location>
        <begin position="216"/>
        <end position="234"/>
    </location>
</feature>
<sequence>MVTIDKRKKKKENKKRKKSFFTHKVVIVTIKTLLFLSFTGYQHSVFNSQSTIQVGGRWNRSKGRVERPFLGVIAGLVVNGARILELAAAKDSRVTTRGDVQLLPAGSLLDRAAPLQRMQQTPASGFPGVMDDLIFSGAGSGCAGDDEDEECTPIYEPGSGKYDLITPVYVAPTRLPTTLRPKHNENIQERPSCDDEEEDCEEGSGEPGTTEEIVVTSATADTSSPVTYTTSREYSTSHSSTQHSPTISSSSVSSSTSTREFVTVSVQYNASTIDTETSHSSSSVVTHRSTTVTTQTSTTEMTDPPPPPPPPIYPPMPTPPKNNNKNKRITSETAENVALIIGIIAGALIAIVLIILIILKFKNRPETSYKVDETKTFCQDPNAALLGATGSGQPFNGALKNGANGSKTNKKRELIDIKEWYV</sequence>
<evidence type="ECO:0000256" key="3">
    <source>
        <dbReference type="ARBA" id="ARBA00022989"/>
    </source>
</evidence>
<feature type="transmembrane region" description="Helical" evidence="6">
    <location>
        <begin position="337"/>
        <end position="359"/>
    </location>
</feature>
<feature type="region of interest" description="Disordered" evidence="5">
    <location>
        <begin position="176"/>
        <end position="256"/>
    </location>
</feature>
<dbReference type="GO" id="GO:0016020">
    <property type="term" value="C:membrane"/>
    <property type="evidence" value="ECO:0007669"/>
    <property type="project" value="UniProtKB-SubCell"/>
</dbReference>
<organism evidence="8 9">
    <name type="scientific">Vespula squamosa</name>
    <name type="common">Southern yellow jacket</name>
    <name type="synonym">Wasp</name>
    <dbReference type="NCBI Taxonomy" id="30214"/>
    <lineage>
        <taxon>Eukaryota</taxon>
        <taxon>Metazoa</taxon>
        <taxon>Ecdysozoa</taxon>
        <taxon>Arthropoda</taxon>
        <taxon>Hexapoda</taxon>
        <taxon>Insecta</taxon>
        <taxon>Pterygota</taxon>
        <taxon>Neoptera</taxon>
        <taxon>Endopterygota</taxon>
        <taxon>Hymenoptera</taxon>
        <taxon>Apocrita</taxon>
        <taxon>Aculeata</taxon>
        <taxon>Vespoidea</taxon>
        <taxon>Vespidae</taxon>
        <taxon>Vespinae</taxon>
        <taxon>Vespula</taxon>
    </lineage>
</organism>
<dbReference type="EMBL" id="JAUDFV010000132">
    <property type="protein sequence ID" value="KAL2728779.1"/>
    <property type="molecule type" value="Genomic_DNA"/>
</dbReference>
<dbReference type="AlphaFoldDB" id="A0ABD2B7S1"/>
<feature type="compositionally biased region" description="Low complexity" evidence="5">
    <location>
        <begin position="274"/>
        <end position="302"/>
    </location>
</feature>
<accession>A0ABD2B7S1</accession>
<gene>
    <name evidence="8" type="ORF">V1478_006411</name>
</gene>
<name>A0ABD2B7S1_VESSQ</name>
<evidence type="ECO:0000256" key="5">
    <source>
        <dbReference type="SAM" id="MobiDB-lite"/>
    </source>
</evidence>
<evidence type="ECO:0000313" key="9">
    <source>
        <dbReference type="Proteomes" id="UP001607302"/>
    </source>
</evidence>
<feature type="compositionally biased region" description="Basic and acidic residues" evidence="5">
    <location>
        <begin position="182"/>
        <end position="193"/>
    </location>
</feature>
<protein>
    <submittedName>
        <fullName evidence="8">Neurexin-1 isoform X1</fullName>
    </submittedName>
</protein>
<keyword evidence="2 6" id="KW-0812">Transmembrane</keyword>